<accession>A0A810N1Z8</accession>
<dbReference type="EMBL" id="AP023359">
    <property type="protein sequence ID" value="BCJ67406.1"/>
    <property type="molecule type" value="Genomic_DNA"/>
</dbReference>
<protein>
    <recommendedName>
        <fullName evidence="3">DUF2997 domain-containing protein</fullName>
    </recommendedName>
</protein>
<dbReference type="Proteomes" id="UP000680866">
    <property type="component" value="Chromosome"/>
</dbReference>
<dbReference type="Pfam" id="PF11211">
    <property type="entry name" value="DUF2997"/>
    <property type="match status" value="1"/>
</dbReference>
<organism evidence="1 2">
    <name type="scientific">Polymorphospora rubra</name>
    <dbReference type="NCBI Taxonomy" id="338584"/>
    <lineage>
        <taxon>Bacteria</taxon>
        <taxon>Bacillati</taxon>
        <taxon>Actinomycetota</taxon>
        <taxon>Actinomycetes</taxon>
        <taxon>Micromonosporales</taxon>
        <taxon>Micromonosporaceae</taxon>
        <taxon>Polymorphospora</taxon>
    </lineage>
</organism>
<keyword evidence="2" id="KW-1185">Reference proteome</keyword>
<sequence>MTGRPRIVVHVADDGTVSAETVDVVGDACLDYVAVLEDLLDARTVHSGYTADHQRVARRAYEVEPDVDRL</sequence>
<proteinExistence type="predicted"/>
<dbReference type="InterPro" id="IPR021375">
    <property type="entry name" value="DUF2997"/>
</dbReference>
<evidence type="ECO:0000313" key="1">
    <source>
        <dbReference type="EMBL" id="BCJ67406.1"/>
    </source>
</evidence>
<dbReference type="AlphaFoldDB" id="A0A810N1Z8"/>
<evidence type="ECO:0000313" key="2">
    <source>
        <dbReference type="Proteomes" id="UP000680866"/>
    </source>
</evidence>
<evidence type="ECO:0008006" key="3">
    <source>
        <dbReference type="Google" id="ProtNLM"/>
    </source>
</evidence>
<name>A0A810N1Z8_9ACTN</name>
<dbReference type="KEGG" id="pry:Prubr_44270"/>
<reference evidence="1" key="1">
    <citation type="submission" date="2020-08" db="EMBL/GenBank/DDBJ databases">
        <title>Whole genome shotgun sequence of Polymorphospora rubra NBRC 101157.</title>
        <authorList>
            <person name="Komaki H."/>
            <person name="Tamura T."/>
        </authorList>
    </citation>
    <scope>NUCLEOTIDE SEQUENCE</scope>
    <source>
        <strain evidence="1">NBRC 101157</strain>
    </source>
</reference>
<gene>
    <name evidence="1" type="ORF">Prubr_44270</name>
</gene>
<dbReference type="RefSeq" id="WP_212816744.1">
    <property type="nucleotide sequence ID" value="NZ_AP023359.1"/>
</dbReference>